<dbReference type="VEuPathDB" id="FungiDB:JI435_064370"/>
<organism evidence="1 2">
    <name type="scientific">Phaeosphaeria nodorum (strain SN15 / ATCC MYA-4574 / FGSC 10173)</name>
    <name type="common">Glume blotch fungus</name>
    <name type="synonym">Parastagonospora nodorum</name>
    <dbReference type="NCBI Taxonomy" id="321614"/>
    <lineage>
        <taxon>Eukaryota</taxon>
        <taxon>Fungi</taxon>
        <taxon>Dikarya</taxon>
        <taxon>Ascomycota</taxon>
        <taxon>Pezizomycotina</taxon>
        <taxon>Dothideomycetes</taxon>
        <taxon>Pleosporomycetidae</taxon>
        <taxon>Pleosporales</taxon>
        <taxon>Pleosporineae</taxon>
        <taxon>Phaeosphaeriaceae</taxon>
        <taxon>Parastagonospora</taxon>
    </lineage>
</organism>
<dbReference type="Proteomes" id="UP000663193">
    <property type="component" value="Chromosome 9"/>
</dbReference>
<evidence type="ECO:0000313" key="1">
    <source>
        <dbReference type="EMBL" id="QRC99095.1"/>
    </source>
</evidence>
<dbReference type="EMBL" id="CP069031">
    <property type="protein sequence ID" value="QRC99095.1"/>
    <property type="molecule type" value="Genomic_DNA"/>
</dbReference>
<gene>
    <name evidence="1" type="ORF">JI435_064370</name>
</gene>
<protein>
    <submittedName>
        <fullName evidence="1">Uncharacterized protein</fullName>
    </submittedName>
</protein>
<dbReference type="AlphaFoldDB" id="A0A7U2F9Q0"/>
<proteinExistence type="predicted"/>
<reference evidence="2" key="1">
    <citation type="journal article" date="2021" name="BMC Genomics">
        <title>Chromosome-level genome assembly and manually-curated proteome of model necrotroph Parastagonospora nodorum Sn15 reveals a genome-wide trove of candidate effector homologs, and redundancy of virulence-related functions within an accessory chromosome.</title>
        <authorList>
            <person name="Bertazzoni S."/>
            <person name="Jones D.A.B."/>
            <person name="Phan H.T."/>
            <person name="Tan K.-C."/>
            <person name="Hane J.K."/>
        </authorList>
    </citation>
    <scope>NUCLEOTIDE SEQUENCE [LARGE SCALE GENOMIC DNA]</scope>
    <source>
        <strain evidence="2">SN15 / ATCC MYA-4574 / FGSC 10173)</strain>
    </source>
</reference>
<name>A0A7U2F9Q0_PHANO</name>
<keyword evidence="2" id="KW-1185">Reference proteome</keyword>
<accession>A0A7U2F9Q0</accession>
<dbReference type="OrthoDB" id="5365129at2759"/>
<evidence type="ECO:0000313" key="2">
    <source>
        <dbReference type="Proteomes" id="UP000663193"/>
    </source>
</evidence>
<sequence>MQNCSPLDQKSEHLCMLVGNWTHQGMLGFQFEGLVRVDILVCPKVFELAPTQAAPLPIPELSSCVPGVMPDKDDVFAEEICNNKRLKGVERVRLWQAFDRPPRSMCTKKRSAEVRHRQISLEKTSRANRAAFQKRFAGQLVKSRDLGQSAVGTCNSRNSVRPNLFSYDEAQFCDMEKYKLHPQCEGHAHTECFDE</sequence>